<accession>A0A564Y985</accession>
<proteinExistence type="predicted"/>
<feature type="compositionally biased region" description="Basic and acidic residues" evidence="1">
    <location>
        <begin position="56"/>
        <end position="70"/>
    </location>
</feature>
<keyword evidence="3" id="KW-1185">Reference proteome</keyword>
<sequence length="70" mass="8105">MIRRSQISPQKRNLTQSSSILLIENTPKDLRLLSMIPTLFKERSSTARLGTYQSSTRDEQGEIRTLRNLE</sequence>
<dbReference type="AlphaFoldDB" id="A0A564Y985"/>
<gene>
    <name evidence="2" type="ORF">WMSIL1_LOCUS3578</name>
</gene>
<reference evidence="2 3" key="1">
    <citation type="submission" date="2019-07" db="EMBL/GenBank/DDBJ databases">
        <authorList>
            <person name="Jastrzebski P J."/>
            <person name="Paukszto L."/>
            <person name="Jastrzebski P J."/>
        </authorList>
    </citation>
    <scope>NUCLEOTIDE SEQUENCE [LARGE SCALE GENOMIC DNA]</scope>
    <source>
        <strain evidence="2 3">WMS-il1</strain>
    </source>
</reference>
<evidence type="ECO:0000256" key="1">
    <source>
        <dbReference type="SAM" id="MobiDB-lite"/>
    </source>
</evidence>
<name>A0A564Y985_HYMDI</name>
<dbReference type="EMBL" id="CABIJS010000111">
    <property type="protein sequence ID" value="VUZ43103.1"/>
    <property type="molecule type" value="Genomic_DNA"/>
</dbReference>
<evidence type="ECO:0000313" key="2">
    <source>
        <dbReference type="EMBL" id="VUZ43103.1"/>
    </source>
</evidence>
<evidence type="ECO:0000313" key="3">
    <source>
        <dbReference type="Proteomes" id="UP000321570"/>
    </source>
</evidence>
<organism evidence="2 3">
    <name type="scientific">Hymenolepis diminuta</name>
    <name type="common">Rat tapeworm</name>
    <dbReference type="NCBI Taxonomy" id="6216"/>
    <lineage>
        <taxon>Eukaryota</taxon>
        <taxon>Metazoa</taxon>
        <taxon>Spiralia</taxon>
        <taxon>Lophotrochozoa</taxon>
        <taxon>Platyhelminthes</taxon>
        <taxon>Cestoda</taxon>
        <taxon>Eucestoda</taxon>
        <taxon>Cyclophyllidea</taxon>
        <taxon>Hymenolepididae</taxon>
        <taxon>Hymenolepis</taxon>
    </lineage>
</organism>
<dbReference type="Proteomes" id="UP000321570">
    <property type="component" value="Unassembled WGS sequence"/>
</dbReference>
<protein>
    <submittedName>
        <fullName evidence="2">Uncharacterized protein</fullName>
    </submittedName>
</protein>
<feature type="region of interest" description="Disordered" evidence="1">
    <location>
        <begin position="50"/>
        <end position="70"/>
    </location>
</feature>